<comment type="similarity">
    <text evidence="4">Belongs to the metallo-dependent hydrolases superfamily. Adenosine and AMP deaminases family. Adenine deaminase type 2 subfamily.</text>
</comment>
<feature type="binding site" evidence="4">
    <location>
        <position position="197"/>
    </location>
    <ligand>
        <name>Zn(2+)</name>
        <dbReference type="ChEBI" id="CHEBI:29105"/>
        <note>catalytic</note>
    </ligand>
</feature>
<keyword evidence="1 4" id="KW-0479">Metal-binding</keyword>
<feature type="binding site" evidence="4">
    <location>
        <position position="278"/>
    </location>
    <ligand>
        <name>Zn(2+)</name>
        <dbReference type="ChEBI" id="CHEBI:29105"/>
        <note>catalytic</note>
    </ligand>
</feature>
<comment type="catalytic activity">
    <reaction evidence="4">
        <text>adenine + H2O + H(+) = hypoxanthine + NH4(+)</text>
        <dbReference type="Rhea" id="RHEA:23688"/>
        <dbReference type="ChEBI" id="CHEBI:15377"/>
        <dbReference type="ChEBI" id="CHEBI:15378"/>
        <dbReference type="ChEBI" id="CHEBI:16708"/>
        <dbReference type="ChEBI" id="CHEBI:17368"/>
        <dbReference type="ChEBI" id="CHEBI:28938"/>
        <dbReference type="EC" id="3.5.4.2"/>
    </reaction>
</comment>
<evidence type="ECO:0000259" key="5">
    <source>
        <dbReference type="Pfam" id="PF00962"/>
    </source>
</evidence>
<dbReference type="RefSeq" id="WP_006585078.1">
    <property type="nucleotide sequence ID" value="NZ_CATOUV010000001.1"/>
</dbReference>
<dbReference type="GO" id="GO:0009117">
    <property type="term" value="P:nucleotide metabolic process"/>
    <property type="evidence" value="ECO:0007669"/>
    <property type="project" value="UniProtKB-KW"/>
</dbReference>
<dbReference type="InterPro" id="IPR001365">
    <property type="entry name" value="A_deaminase_dom"/>
</dbReference>
<evidence type="ECO:0000256" key="1">
    <source>
        <dbReference type="ARBA" id="ARBA00022723"/>
    </source>
</evidence>
<dbReference type="GO" id="GO:0006146">
    <property type="term" value="P:adenine catabolic process"/>
    <property type="evidence" value="ECO:0007669"/>
    <property type="project" value="UniProtKB-UniRule"/>
</dbReference>
<dbReference type="HAMAP" id="MF_01962">
    <property type="entry name" value="Adenine_deaminase"/>
    <property type="match status" value="1"/>
</dbReference>
<dbReference type="SUPFAM" id="SSF51556">
    <property type="entry name" value="Metallo-dependent hydrolases"/>
    <property type="match status" value="1"/>
</dbReference>
<dbReference type="Proteomes" id="UP000327236">
    <property type="component" value="Unassembled WGS sequence"/>
</dbReference>
<dbReference type="GeneID" id="31742609"/>
<keyword evidence="2 4" id="KW-0378">Hydrolase</keyword>
<evidence type="ECO:0000256" key="4">
    <source>
        <dbReference type="HAMAP-Rule" id="MF_01962"/>
    </source>
</evidence>
<dbReference type="InterPro" id="IPR006330">
    <property type="entry name" value="Ado/ade_deaminase"/>
</dbReference>
<dbReference type="GO" id="GO:0008270">
    <property type="term" value="F:zinc ion binding"/>
    <property type="evidence" value="ECO:0007669"/>
    <property type="project" value="UniProtKB-UniRule"/>
</dbReference>
<keyword evidence="3 4" id="KW-0862">Zinc</keyword>
<comment type="cofactor">
    <cofactor evidence="4">
        <name>Zn(2+)</name>
        <dbReference type="ChEBI" id="CHEBI:29105"/>
    </cofactor>
    <text evidence="4">Binds 1 zinc ion per subunit.</text>
</comment>
<evidence type="ECO:0000313" key="7">
    <source>
        <dbReference type="EMBL" id="MEL0564324.1"/>
    </source>
</evidence>
<comment type="function">
    <text evidence="4">Catalyzes the hydrolytic deamination of adenine to hypoxanthine. Plays an important role in the purine salvage pathway and in nitrogen catabolism.</text>
</comment>
<accession>A0A5N1IG70</accession>
<dbReference type="InterPro" id="IPR028892">
    <property type="entry name" value="ADE"/>
</dbReference>
<name>A0A5N1IG70_LACJE</name>
<dbReference type="Proteomes" id="UP001385848">
    <property type="component" value="Unassembled WGS sequence"/>
</dbReference>
<dbReference type="GO" id="GO:0043103">
    <property type="term" value="P:hypoxanthine salvage"/>
    <property type="evidence" value="ECO:0007669"/>
    <property type="project" value="UniProtKB-UniRule"/>
</dbReference>
<dbReference type="InterPro" id="IPR032466">
    <property type="entry name" value="Metal_Hydrolase"/>
</dbReference>
<dbReference type="EMBL" id="JBBVUL010000001">
    <property type="protein sequence ID" value="MEL0564324.1"/>
    <property type="molecule type" value="Genomic_DNA"/>
</dbReference>
<feature type="binding site" evidence="4">
    <location>
        <position position="279"/>
    </location>
    <ligand>
        <name>substrate</name>
    </ligand>
</feature>
<evidence type="ECO:0000313" key="8">
    <source>
        <dbReference type="Proteomes" id="UP000327236"/>
    </source>
</evidence>
<organism evidence="6 8">
    <name type="scientific">Lactobacillus jensenii</name>
    <dbReference type="NCBI Taxonomy" id="109790"/>
    <lineage>
        <taxon>Bacteria</taxon>
        <taxon>Bacillati</taxon>
        <taxon>Bacillota</taxon>
        <taxon>Bacilli</taxon>
        <taxon>Lactobacillales</taxon>
        <taxon>Lactobacillaceae</taxon>
        <taxon>Lactobacillus</taxon>
    </lineage>
</organism>
<feature type="binding site" evidence="4">
    <location>
        <position position="18"/>
    </location>
    <ligand>
        <name>Zn(2+)</name>
        <dbReference type="ChEBI" id="CHEBI:29105"/>
        <note>catalytic</note>
    </ligand>
</feature>
<dbReference type="OrthoDB" id="9779574at2"/>
<dbReference type="NCBIfam" id="TIGR01430">
    <property type="entry name" value="aden_deam"/>
    <property type="match status" value="1"/>
</dbReference>
<dbReference type="KEGG" id="lje:BUE77_02695"/>
<gene>
    <name evidence="6" type="primary">add</name>
    <name evidence="7" type="ORF">AAC431_00090</name>
    <name evidence="6" type="ORF">F6H94_01225</name>
</gene>
<dbReference type="Pfam" id="PF00962">
    <property type="entry name" value="A_deaminase"/>
    <property type="match status" value="1"/>
</dbReference>
<dbReference type="AlphaFoldDB" id="A0A5N1IG70"/>
<keyword evidence="4" id="KW-0546">Nucleotide metabolism</keyword>
<evidence type="ECO:0000256" key="3">
    <source>
        <dbReference type="ARBA" id="ARBA00022833"/>
    </source>
</evidence>
<evidence type="ECO:0000313" key="9">
    <source>
        <dbReference type="Proteomes" id="UP001385848"/>
    </source>
</evidence>
<comment type="caution">
    <text evidence="6">The sequence shown here is derived from an EMBL/GenBank/DDBJ whole genome shotgun (WGS) entry which is preliminary data.</text>
</comment>
<feature type="domain" description="Adenosine deaminase" evidence="5">
    <location>
        <begin position="13"/>
        <end position="332"/>
    </location>
</feature>
<keyword evidence="9" id="KW-1185">Reference proteome</keyword>
<dbReference type="EMBL" id="VYWW01000003">
    <property type="protein sequence ID" value="KAA9324126.1"/>
    <property type="molecule type" value="Genomic_DNA"/>
</dbReference>
<dbReference type="PANTHER" id="PTHR43114">
    <property type="entry name" value="ADENINE DEAMINASE"/>
    <property type="match status" value="1"/>
</dbReference>
<dbReference type="Gene3D" id="3.20.20.140">
    <property type="entry name" value="Metal-dependent hydrolases"/>
    <property type="match status" value="1"/>
</dbReference>
<dbReference type="GO" id="GO:0005829">
    <property type="term" value="C:cytosol"/>
    <property type="evidence" value="ECO:0007669"/>
    <property type="project" value="TreeGrafter"/>
</dbReference>
<proteinExistence type="inferred from homology"/>
<dbReference type="GO" id="GO:0000034">
    <property type="term" value="F:adenine deaminase activity"/>
    <property type="evidence" value="ECO:0007669"/>
    <property type="project" value="UniProtKB-UniRule"/>
</dbReference>
<dbReference type="EC" id="3.5.4.2" evidence="4"/>
<reference evidence="6 8" key="1">
    <citation type="submission" date="2019-09" db="EMBL/GenBank/DDBJ databases">
        <title>Draft genome sequence assemblies of isolates from the urinary tract.</title>
        <authorList>
            <person name="Mores C.R."/>
            <person name="Putonti C."/>
            <person name="Wolfe A.J."/>
        </authorList>
    </citation>
    <scope>NUCLEOTIDE SEQUENCE [LARGE SCALE GENOMIC DNA]</scope>
    <source>
        <strain evidence="6 8">UMB246</strain>
    </source>
</reference>
<dbReference type="PANTHER" id="PTHR43114:SF7">
    <property type="entry name" value="ADENOSINE DEAMINASE DOMAIN-CONTAINING PROTEIN"/>
    <property type="match status" value="1"/>
</dbReference>
<reference evidence="7 9" key="2">
    <citation type="submission" date="2024-04" db="EMBL/GenBank/DDBJ databases">
        <title>Three lactobacilli isolated from voided urine samples from females with type 2 diabetes.</title>
        <authorList>
            <person name="Kula A."/>
            <person name="Stegman N."/>
            <person name="Putonti C."/>
        </authorList>
    </citation>
    <scope>NUCLEOTIDE SEQUENCE [LARGE SCALE GENOMIC DNA]</scope>
    <source>
        <strain evidence="7 9">1855</strain>
    </source>
</reference>
<protein>
    <recommendedName>
        <fullName evidence="4">Adenine deaminase</fullName>
        <shortName evidence="4">ADE</shortName>
        <ecNumber evidence="4">3.5.4.2</ecNumber>
    </recommendedName>
    <alternativeName>
        <fullName evidence="4">Adenine aminohydrolase</fullName>
        <shortName evidence="4">AAH</shortName>
    </alternativeName>
</protein>
<evidence type="ECO:0000313" key="6">
    <source>
        <dbReference type="EMBL" id="KAA9324126.1"/>
    </source>
</evidence>
<sequence>MVDLTRDFLEKMPKAELHVHIEGTLEPKLKLELAERNHVELAQKTIEEVKATLQYDNLADFLAVYYEAMQVLQTKQDFYDLAMAYLKKAAKNNVRHVEMFFDPQAHESRGIRFETVLNGLYQATVDARALNVDAHLVMCFLRDYSRNNAQKTLEKALQHQDKILGIGLDSDEHNNPPMKFYYQFAKAGEAGFHITAHADVDQVDSIVHIKDLLEVINAERIDHGTNIVENENLVAFAAKQKVGFTSCPLSNGFLSPDLKGNEVKYLLEQGVRVCLNSDDPAYFGGYITDNYEAEVEKYNLSADEVKALAANSFKMSWISEEQKQFYLEELDRYFEEN</sequence>
<comment type="caution">
    <text evidence="4">Lacks conserved residue(s) required for the propagation of feature annotation.</text>
</comment>
<feature type="site" description="Important for catalytic activity" evidence="4">
    <location>
        <position position="223"/>
    </location>
</feature>
<feature type="binding site" evidence="4">
    <location>
        <position position="20"/>
    </location>
    <ligand>
        <name>Zn(2+)</name>
        <dbReference type="ChEBI" id="CHEBI:29105"/>
        <note>catalytic</note>
    </ligand>
</feature>
<evidence type="ECO:0000256" key="2">
    <source>
        <dbReference type="ARBA" id="ARBA00022801"/>
    </source>
</evidence>